<dbReference type="InterPro" id="IPR032675">
    <property type="entry name" value="LRR_dom_sf"/>
</dbReference>
<accession>A0A9P6JBZ9</accession>
<evidence type="ECO:0000313" key="2">
    <source>
        <dbReference type="Proteomes" id="UP000738359"/>
    </source>
</evidence>
<dbReference type="Proteomes" id="UP000738359">
    <property type="component" value="Unassembled WGS sequence"/>
</dbReference>
<proteinExistence type="predicted"/>
<protein>
    <submittedName>
        <fullName evidence="1">Uncharacterized protein</fullName>
    </submittedName>
</protein>
<keyword evidence="2" id="KW-1185">Reference proteome</keyword>
<name>A0A9P6JBZ9_MORAP</name>
<feature type="non-terminal residue" evidence="1">
    <location>
        <position position="1"/>
    </location>
</feature>
<dbReference type="EMBL" id="JAAAHY010000124">
    <property type="protein sequence ID" value="KAF9966827.1"/>
    <property type="molecule type" value="Genomic_DNA"/>
</dbReference>
<dbReference type="OrthoDB" id="423607at2759"/>
<dbReference type="SUPFAM" id="SSF52047">
    <property type="entry name" value="RNI-like"/>
    <property type="match status" value="1"/>
</dbReference>
<evidence type="ECO:0000313" key="1">
    <source>
        <dbReference type="EMBL" id="KAF9966827.1"/>
    </source>
</evidence>
<organism evidence="1 2">
    <name type="scientific">Mortierella alpina</name>
    <name type="common">Oleaginous fungus</name>
    <name type="synonym">Mortierella renispora</name>
    <dbReference type="NCBI Taxonomy" id="64518"/>
    <lineage>
        <taxon>Eukaryota</taxon>
        <taxon>Fungi</taxon>
        <taxon>Fungi incertae sedis</taxon>
        <taxon>Mucoromycota</taxon>
        <taxon>Mortierellomycotina</taxon>
        <taxon>Mortierellomycetes</taxon>
        <taxon>Mortierellales</taxon>
        <taxon>Mortierellaceae</taxon>
        <taxon>Mortierella</taxon>
    </lineage>
</organism>
<sequence>ILATMPQLQVLRVPAFSPDMFSLPATPTPAPAPIVPTAPPETRRLSHSGAHAHTGLLSLSLQGRDEILIPALQGACSASSATLCELSSLSSFGGQTSLALSWDWALPRLRRLDLEGTVAATFDIQSLRFCPALEDLRLNVGRQIPQDWNIQLKASHLTCVAPTLRTLEICGWWDLPDNELTTTLLPVLKRLYRLNLMWCRGTTGAGVMQLMPELTYLRWLGISATQLERDQILSLQKTLGLSTVIDTHLV</sequence>
<reference evidence="1" key="1">
    <citation type="journal article" date="2020" name="Fungal Divers.">
        <title>Resolving the Mortierellaceae phylogeny through synthesis of multi-gene phylogenetics and phylogenomics.</title>
        <authorList>
            <person name="Vandepol N."/>
            <person name="Liber J."/>
            <person name="Desiro A."/>
            <person name="Na H."/>
            <person name="Kennedy M."/>
            <person name="Barry K."/>
            <person name="Grigoriev I.V."/>
            <person name="Miller A.N."/>
            <person name="O'Donnell K."/>
            <person name="Stajich J.E."/>
            <person name="Bonito G."/>
        </authorList>
    </citation>
    <scope>NUCLEOTIDE SEQUENCE</scope>
    <source>
        <strain evidence="1">CK1249</strain>
    </source>
</reference>
<dbReference type="AlphaFoldDB" id="A0A9P6JBZ9"/>
<gene>
    <name evidence="1" type="ORF">BGZ70_001141</name>
</gene>
<dbReference type="Gene3D" id="3.80.10.10">
    <property type="entry name" value="Ribonuclease Inhibitor"/>
    <property type="match status" value="1"/>
</dbReference>
<comment type="caution">
    <text evidence="1">The sequence shown here is derived from an EMBL/GenBank/DDBJ whole genome shotgun (WGS) entry which is preliminary data.</text>
</comment>